<dbReference type="Proteomes" id="UP000248014">
    <property type="component" value="Unassembled WGS sequence"/>
</dbReference>
<comment type="function">
    <text evidence="4">Forms an intersubunit bridge (bridge B4) with the 23S rRNA of the 50S subunit in the ribosome.</text>
</comment>
<dbReference type="RefSeq" id="WP_110299943.1">
    <property type="nucleotide sequence ID" value="NZ_QJJM01000014.1"/>
</dbReference>
<evidence type="ECO:0000313" key="8">
    <source>
        <dbReference type="Proteomes" id="UP000248014"/>
    </source>
</evidence>
<dbReference type="GO" id="GO:0022627">
    <property type="term" value="C:cytosolic small ribosomal subunit"/>
    <property type="evidence" value="ECO:0007669"/>
    <property type="project" value="TreeGrafter"/>
</dbReference>
<dbReference type="HAMAP" id="MF_01343_B">
    <property type="entry name" value="Ribosomal_uS15_B"/>
    <property type="match status" value="1"/>
</dbReference>
<dbReference type="PROSITE" id="PS00362">
    <property type="entry name" value="RIBOSOMAL_S15"/>
    <property type="match status" value="1"/>
</dbReference>
<protein>
    <recommendedName>
        <fullName evidence="4">Small ribosomal subunit protein uS15</fullName>
    </recommendedName>
</protein>
<accession>A0A2V3USZ7</accession>
<dbReference type="NCBIfam" id="TIGR00952">
    <property type="entry name" value="S15_bact"/>
    <property type="match status" value="1"/>
</dbReference>
<evidence type="ECO:0000256" key="6">
    <source>
        <dbReference type="RuleBase" id="RU004524"/>
    </source>
</evidence>
<dbReference type="AlphaFoldDB" id="A0A2V3USZ7"/>
<dbReference type="PANTHER" id="PTHR23321">
    <property type="entry name" value="RIBOSOMAL PROTEIN S15, BACTERIAL AND ORGANELLAR"/>
    <property type="match status" value="1"/>
</dbReference>
<evidence type="ECO:0000256" key="1">
    <source>
        <dbReference type="ARBA" id="ARBA00022980"/>
    </source>
</evidence>
<dbReference type="EMBL" id="QJJM01000014">
    <property type="protein sequence ID" value="PXW70070.1"/>
    <property type="molecule type" value="Genomic_DNA"/>
</dbReference>
<dbReference type="Pfam" id="PF00312">
    <property type="entry name" value="Ribosomal_S15"/>
    <property type="match status" value="1"/>
</dbReference>
<dbReference type="GO" id="GO:0019843">
    <property type="term" value="F:rRNA binding"/>
    <property type="evidence" value="ECO:0007669"/>
    <property type="project" value="UniProtKB-UniRule"/>
</dbReference>
<evidence type="ECO:0000256" key="3">
    <source>
        <dbReference type="ARBA" id="ARBA00064542"/>
    </source>
</evidence>
<dbReference type="OrthoDB" id="9799262at2"/>
<dbReference type="GO" id="GO:0006412">
    <property type="term" value="P:translation"/>
    <property type="evidence" value="ECO:0007669"/>
    <property type="project" value="UniProtKB-UniRule"/>
</dbReference>
<keyword evidence="8" id="KW-1185">Reference proteome</keyword>
<evidence type="ECO:0000256" key="2">
    <source>
        <dbReference type="ARBA" id="ARBA00023274"/>
    </source>
</evidence>
<dbReference type="InterPro" id="IPR000589">
    <property type="entry name" value="Ribosomal_uS15"/>
</dbReference>
<dbReference type="InterPro" id="IPR009068">
    <property type="entry name" value="uS15_NS1_RNA-bd_sf"/>
</dbReference>
<keyword evidence="1 4" id="KW-0689">Ribosomal protein</keyword>
<comment type="function">
    <text evidence="4 6">One of the primary rRNA binding proteins, it binds directly to 16S rRNA where it helps nucleate assembly of the platform of the 30S subunit by binding and bridging several RNA helices of the 16S rRNA.</text>
</comment>
<evidence type="ECO:0000313" key="7">
    <source>
        <dbReference type="EMBL" id="PXW70070.1"/>
    </source>
</evidence>
<dbReference type="SMART" id="SM01387">
    <property type="entry name" value="Ribosomal_S15"/>
    <property type="match status" value="1"/>
</dbReference>
<keyword evidence="4 6" id="KW-0699">rRNA-binding</keyword>
<dbReference type="GO" id="GO:0003735">
    <property type="term" value="F:structural constituent of ribosome"/>
    <property type="evidence" value="ECO:0007669"/>
    <property type="project" value="InterPro"/>
</dbReference>
<proteinExistence type="inferred from homology"/>
<gene>
    <name evidence="4" type="primary">rpsO</name>
    <name evidence="7" type="ORF">C7451_11446</name>
</gene>
<keyword evidence="4 6" id="KW-0694">RNA-binding</keyword>
<dbReference type="SUPFAM" id="SSF47060">
    <property type="entry name" value="S15/NS1 RNA-binding domain"/>
    <property type="match status" value="1"/>
</dbReference>
<dbReference type="Gene3D" id="6.10.250.3130">
    <property type="match status" value="1"/>
</dbReference>
<keyword evidence="2 4" id="KW-0687">Ribonucleoprotein</keyword>
<dbReference type="FunFam" id="1.10.287.10:FF:000002">
    <property type="entry name" value="30S ribosomal protein S15"/>
    <property type="match status" value="1"/>
</dbReference>
<evidence type="ECO:0000256" key="4">
    <source>
        <dbReference type="HAMAP-Rule" id="MF_01343"/>
    </source>
</evidence>
<dbReference type="PANTHER" id="PTHR23321:SF26">
    <property type="entry name" value="SMALL RIBOSOMAL SUBUNIT PROTEIN US15M"/>
    <property type="match status" value="1"/>
</dbReference>
<comment type="caution">
    <text evidence="7">The sequence shown here is derived from an EMBL/GenBank/DDBJ whole genome shotgun (WGS) entry which is preliminary data.</text>
</comment>
<name>A0A2V3USZ7_9SPHN</name>
<organism evidence="7 8">
    <name type="scientific">Blastomonas natatoria</name>
    <dbReference type="NCBI Taxonomy" id="34015"/>
    <lineage>
        <taxon>Bacteria</taxon>
        <taxon>Pseudomonadati</taxon>
        <taxon>Pseudomonadota</taxon>
        <taxon>Alphaproteobacteria</taxon>
        <taxon>Sphingomonadales</taxon>
        <taxon>Sphingomonadaceae</taxon>
        <taxon>Blastomonas</taxon>
    </lineage>
</organism>
<sequence>MTITAERKEEVIKEYAREANDTGSPEVQVAILTERINNLTDHFKSHHKDNHSRRGLLMMVNKRRSLLDYLKKKDQARYTDLIGKLGLRK</sequence>
<dbReference type="Gene3D" id="1.10.287.10">
    <property type="entry name" value="S15/NS1, RNA-binding"/>
    <property type="match status" value="1"/>
</dbReference>
<comment type="similarity">
    <text evidence="4 5">Belongs to the universal ribosomal protein uS15 family.</text>
</comment>
<comment type="subunit">
    <text evidence="3 4">Part of the 30S ribosomal subunit. Forms a bridge to the 50S subunit in the 70S ribosome, contacting the 23S rRNA.</text>
</comment>
<dbReference type="CDD" id="cd00353">
    <property type="entry name" value="Ribosomal_S15p_S13e"/>
    <property type="match status" value="1"/>
</dbReference>
<evidence type="ECO:0000256" key="5">
    <source>
        <dbReference type="RuleBase" id="RU003919"/>
    </source>
</evidence>
<reference evidence="7 8" key="1">
    <citation type="submission" date="2018-05" db="EMBL/GenBank/DDBJ databases">
        <title>Genomic Encyclopedia of Type Strains, Phase IV (KMG-IV): sequencing the most valuable type-strain genomes for metagenomic binning, comparative biology and taxonomic classification.</title>
        <authorList>
            <person name="Goeker M."/>
        </authorList>
    </citation>
    <scope>NUCLEOTIDE SEQUENCE [LARGE SCALE GENOMIC DNA]</scope>
    <source>
        <strain evidence="7 8">DSM 3183</strain>
    </source>
</reference>
<dbReference type="InterPro" id="IPR005290">
    <property type="entry name" value="Ribosomal_uS15_bac-type"/>
</dbReference>